<evidence type="ECO:0000256" key="1">
    <source>
        <dbReference type="SAM" id="MobiDB-lite"/>
    </source>
</evidence>
<sequence>MSGILRRCLAAVGATLAIAAGVSAPASAQDLSRVAPETEQGATLRLKGGEAATTSLYRLTVGENTSVTAYCADISASVSTEAAYTETGWGSDTAPAVDPGTPEALAWITGHSYPNVGLEHLREQSGVPDLGPPQAIAATQAAIWHHTNGVDLVRESAQGPGNATPIRELYDYLVQGTREHAGEVPESTLELTPERVEGADPEAPIGPLTVRTTSPGPVAVWVQGARHGRLTGTGGEDVDLVHDGEEFFLRLPSEAPAGVATVYAQVTDARVQPGRLFVGKDGVETQPLVVADSAVAMANAAVKIDWVTDGGSADTEAESSPSASAPAAGEADEAEAPSAAPSARPRPAPSASSSSGELVVAEDRRPDDHLAYTGAWVRGVVIVGLILAAAGTAALYLARRRRSL</sequence>
<proteinExistence type="predicted"/>
<evidence type="ECO:0000256" key="3">
    <source>
        <dbReference type="SAM" id="SignalP"/>
    </source>
</evidence>
<feature type="chain" id="PRO_5002165776" description="Thioester domain-containing protein" evidence="3">
    <location>
        <begin position="29"/>
        <end position="404"/>
    </location>
</feature>
<dbReference type="InterPro" id="IPR023849">
    <property type="entry name" value="TQXA_dom"/>
</dbReference>
<feature type="signal peptide" evidence="3">
    <location>
        <begin position="1"/>
        <end position="28"/>
    </location>
</feature>
<reference evidence="6" key="1">
    <citation type="journal article" date="2015" name="Chem. Biol.">
        <title>Structure, bioactivity, and resistance mechanism of streptomonomicin, an unusual lasso Peptide from an understudied halophilic actinomycete.</title>
        <authorList>
            <person name="Metelev M."/>
            <person name="Tietz J.I."/>
            <person name="Melby J.O."/>
            <person name="Blair P.M."/>
            <person name="Zhu L."/>
            <person name="Livnat I."/>
            <person name="Severinov K."/>
            <person name="Mitchell D.A."/>
        </authorList>
    </citation>
    <scope>NUCLEOTIDE SEQUENCE [LARGE SCALE GENOMIC DNA]</scope>
    <source>
        <strain evidence="6">YIM 90003</strain>
    </source>
</reference>
<keyword evidence="3" id="KW-0732">Signal</keyword>
<dbReference type="NCBIfam" id="TIGR03934">
    <property type="entry name" value="TQXA_dom"/>
    <property type="match status" value="1"/>
</dbReference>
<comment type="caution">
    <text evidence="5">The sequence shown here is derived from an EMBL/GenBank/DDBJ whole genome shotgun (WGS) entry which is preliminary data.</text>
</comment>
<gene>
    <name evidence="5" type="ORF">LP52_04150</name>
</gene>
<evidence type="ECO:0000313" key="5">
    <source>
        <dbReference type="EMBL" id="KII00114.1"/>
    </source>
</evidence>
<keyword evidence="2" id="KW-0812">Transmembrane</keyword>
<feature type="compositionally biased region" description="Low complexity" evidence="1">
    <location>
        <begin position="336"/>
        <end position="357"/>
    </location>
</feature>
<evidence type="ECO:0000313" key="6">
    <source>
        <dbReference type="Proteomes" id="UP000031675"/>
    </source>
</evidence>
<dbReference type="InterPro" id="IPR013552">
    <property type="entry name" value="Thioester_dom"/>
</dbReference>
<keyword evidence="2" id="KW-0472">Membrane</keyword>
<protein>
    <recommendedName>
        <fullName evidence="4">Thioester domain-containing protein</fullName>
    </recommendedName>
</protein>
<feature type="compositionally biased region" description="Low complexity" evidence="1">
    <location>
        <begin position="312"/>
        <end position="329"/>
    </location>
</feature>
<feature type="region of interest" description="Disordered" evidence="1">
    <location>
        <begin position="311"/>
        <end position="359"/>
    </location>
</feature>
<accession>A0A0C2G9M0</accession>
<dbReference type="Proteomes" id="UP000031675">
    <property type="component" value="Unassembled WGS sequence"/>
</dbReference>
<dbReference type="AlphaFoldDB" id="A0A0C2G9M0"/>
<keyword evidence="6" id="KW-1185">Reference proteome</keyword>
<keyword evidence="2" id="KW-1133">Transmembrane helix</keyword>
<dbReference type="STRING" id="183763.LP52_04150"/>
<dbReference type="Pfam" id="PF08341">
    <property type="entry name" value="TED"/>
    <property type="match status" value="1"/>
</dbReference>
<dbReference type="EMBL" id="JROO01000006">
    <property type="protein sequence ID" value="KII00114.1"/>
    <property type="molecule type" value="Genomic_DNA"/>
</dbReference>
<feature type="domain" description="Thioester" evidence="4">
    <location>
        <begin position="69"/>
        <end position="175"/>
    </location>
</feature>
<name>A0A0C2G9M0_9ACTN</name>
<evidence type="ECO:0000256" key="2">
    <source>
        <dbReference type="SAM" id="Phobius"/>
    </source>
</evidence>
<dbReference type="RefSeq" id="WP_040270828.1">
    <property type="nucleotide sequence ID" value="NZ_JROO01000006.1"/>
</dbReference>
<evidence type="ECO:0000259" key="4">
    <source>
        <dbReference type="Pfam" id="PF08341"/>
    </source>
</evidence>
<organism evidence="5 6">
    <name type="scientific">Streptomonospora alba</name>
    <dbReference type="NCBI Taxonomy" id="183763"/>
    <lineage>
        <taxon>Bacteria</taxon>
        <taxon>Bacillati</taxon>
        <taxon>Actinomycetota</taxon>
        <taxon>Actinomycetes</taxon>
        <taxon>Streptosporangiales</taxon>
        <taxon>Nocardiopsidaceae</taxon>
        <taxon>Streptomonospora</taxon>
    </lineage>
</organism>
<feature type="transmembrane region" description="Helical" evidence="2">
    <location>
        <begin position="375"/>
        <end position="398"/>
    </location>
</feature>